<dbReference type="EMBL" id="CP012669">
    <property type="protein sequence ID" value="ALE17511.1"/>
    <property type="molecule type" value="Genomic_DNA"/>
</dbReference>
<organism evidence="2 3">
    <name type="scientific">Altererythrobacter epoxidivorans</name>
    <dbReference type="NCBI Taxonomy" id="361183"/>
    <lineage>
        <taxon>Bacteria</taxon>
        <taxon>Pseudomonadati</taxon>
        <taxon>Pseudomonadota</taxon>
        <taxon>Alphaproteobacteria</taxon>
        <taxon>Sphingomonadales</taxon>
        <taxon>Erythrobacteraceae</taxon>
        <taxon>Altererythrobacter</taxon>
    </lineage>
</organism>
<dbReference type="STRING" id="361183.AMC99_02234"/>
<gene>
    <name evidence="2" type="ORF">AMC99_02234</name>
</gene>
<evidence type="ECO:0000313" key="3">
    <source>
        <dbReference type="Proteomes" id="UP000057938"/>
    </source>
</evidence>
<sequence>MLMASELILFVLVVFAINLLPAFGPPTWSIIVVAGLNTQIPYPVLVVCGAAAAASGRFALATVFRFWGSRISERLRGNLAAAKEAFEEKRRNWLLGLGLFALSPLPSAQLFAAAGMAGVRLLPFTLAFFAGRLVSYSIYAGSAHLIESYSMGDAFREVLTSPLAIVVQVALLAGLAILPRIDWARLLGRQQESDGNSGE</sequence>
<feature type="transmembrane region" description="Helical" evidence="1">
    <location>
        <begin position="44"/>
        <end position="67"/>
    </location>
</feature>
<accession>A0A0M5KYY1</accession>
<evidence type="ECO:0000313" key="2">
    <source>
        <dbReference type="EMBL" id="ALE17511.1"/>
    </source>
</evidence>
<dbReference type="Proteomes" id="UP000057938">
    <property type="component" value="Chromosome"/>
</dbReference>
<feature type="transmembrane region" description="Helical" evidence="1">
    <location>
        <begin position="7"/>
        <end position="24"/>
    </location>
</feature>
<name>A0A0M5KYY1_9SPHN</name>
<dbReference type="PATRIC" id="fig|361183.4.peg.2194"/>
<feature type="transmembrane region" description="Helical" evidence="1">
    <location>
        <begin position="121"/>
        <end position="146"/>
    </location>
</feature>
<protein>
    <submittedName>
        <fullName evidence="2">Putative transmembrane protein</fullName>
    </submittedName>
</protein>
<keyword evidence="1" id="KW-0472">Membrane</keyword>
<dbReference type="AlphaFoldDB" id="A0A0M5KYY1"/>
<keyword evidence="1 2" id="KW-0812">Transmembrane</keyword>
<proteinExistence type="predicted"/>
<evidence type="ECO:0000256" key="1">
    <source>
        <dbReference type="SAM" id="Phobius"/>
    </source>
</evidence>
<dbReference type="KEGG" id="aep:AMC99_02234"/>
<feature type="transmembrane region" description="Helical" evidence="1">
    <location>
        <begin position="158"/>
        <end position="178"/>
    </location>
</feature>
<keyword evidence="1" id="KW-1133">Transmembrane helix</keyword>
<feature type="transmembrane region" description="Helical" evidence="1">
    <location>
        <begin position="93"/>
        <end position="115"/>
    </location>
</feature>
<keyword evidence="3" id="KW-1185">Reference proteome</keyword>
<reference evidence="2 3" key="1">
    <citation type="submission" date="2015-09" db="EMBL/GenBank/DDBJ databases">
        <title>Complete genome sequence of a benzo[a]pyrene-degrading bacterium Altererythrobacter epoxidivorans CGMCC 1.7731T.</title>
        <authorList>
            <person name="Li Z."/>
            <person name="Cheng H."/>
            <person name="Huo Y."/>
            <person name="Xu X."/>
        </authorList>
    </citation>
    <scope>NUCLEOTIDE SEQUENCE [LARGE SCALE GENOMIC DNA]</scope>
    <source>
        <strain evidence="2 3">CGMCC 1.7731</strain>
    </source>
</reference>